<feature type="transmembrane region" description="Helical" evidence="1">
    <location>
        <begin position="121"/>
        <end position="139"/>
    </location>
</feature>
<dbReference type="HOGENOM" id="CLU_1272390_0_0_1"/>
<evidence type="ECO:0000256" key="1">
    <source>
        <dbReference type="SAM" id="Phobius"/>
    </source>
</evidence>
<feature type="transmembrane region" description="Helical" evidence="1">
    <location>
        <begin position="42"/>
        <end position="61"/>
    </location>
</feature>
<dbReference type="Proteomes" id="UP000027222">
    <property type="component" value="Unassembled WGS sequence"/>
</dbReference>
<keyword evidence="3" id="KW-1185">Reference proteome</keyword>
<keyword evidence="1" id="KW-0812">Transmembrane</keyword>
<sequence>MVYARRTNLPRRSTALCAGLARSTSPFRLKCFKAKTTCISCSGIFLLLPALMFFSPFNMWAWGIGRSGVQSDLCYICGAFQFVLSLWLMYHGKPLLSMVLTVSYSYWIFDIDAVHGMPIPYEVVLTLVAIMFSLSIFAYMVGLPLVPHACFLGAAYMALAAYSKAKFPYNCAEGVTLIRQVIRHITLAISCYVGVSELLVFNGWKALWTLRSSQARI</sequence>
<feature type="transmembrane region" description="Helical" evidence="1">
    <location>
        <begin position="145"/>
        <end position="163"/>
    </location>
</feature>
<dbReference type="AlphaFoldDB" id="A0A067T448"/>
<keyword evidence="1" id="KW-0472">Membrane</keyword>
<name>A0A067T448_GALM3</name>
<reference evidence="3" key="1">
    <citation type="journal article" date="2014" name="Proc. Natl. Acad. Sci. U.S.A.">
        <title>Extensive sampling of basidiomycete genomes demonstrates inadequacy of the white-rot/brown-rot paradigm for wood decay fungi.</title>
        <authorList>
            <person name="Riley R."/>
            <person name="Salamov A.A."/>
            <person name="Brown D.W."/>
            <person name="Nagy L.G."/>
            <person name="Floudas D."/>
            <person name="Held B.W."/>
            <person name="Levasseur A."/>
            <person name="Lombard V."/>
            <person name="Morin E."/>
            <person name="Otillar R."/>
            <person name="Lindquist E.A."/>
            <person name="Sun H."/>
            <person name="LaButti K.M."/>
            <person name="Schmutz J."/>
            <person name="Jabbour D."/>
            <person name="Luo H."/>
            <person name="Baker S.E."/>
            <person name="Pisabarro A.G."/>
            <person name="Walton J.D."/>
            <person name="Blanchette R.A."/>
            <person name="Henrissat B."/>
            <person name="Martin F."/>
            <person name="Cullen D."/>
            <person name="Hibbett D.S."/>
            <person name="Grigoriev I.V."/>
        </authorList>
    </citation>
    <scope>NUCLEOTIDE SEQUENCE [LARGE SCALE GENOMIC DNA]</scope>
    <source>
        <strain evidence="3">CBS 339.88</strain>
    </source>
</reference>
<accession>A0A067T448</accession>
<keyword evidence="1" id="KW-1133">Transmembrane helix</keyword>
<organism evidence="2 3">
    <name type="scientific">Galerina marginata (strain CBS 339.88)</name>
    <dbReference type="NCBI Taxonomy" id="685588"/>
    <lineage>
        <taxon>Eukaryota</taxon>
        <taxon>Fungi</taxon>
        <taxon>Dikarya</taxon>
        <taxon>Basidiomycota</taxon>
        <taxon>Agaricomycotina</taxon>
        <taxon>Agaricomycetes</taxon>
        <taxon>Agaricomycetidae</taxon>
        <taxon>Agaricales</taxon>
        <taxon>Agaricineae</taxon>
        <taxon>Strophariaceae</taxon>
        <taxon>Galerina</taxon>
    </lineage>
</organism>
<evidence type="ECO:0000313" key="2">
    <source>
        <dbReference type="EMBL" id="KDR77896.1"/>
    </source>
</evidence>
<proteinExistence type="predicted"/>
<evidence type="ECO:0000313" key="3">
    <source>
        <dbReference type="Proteomes" id="UP000027222"/>
    </source>
</evidence>
<protein>
    <submittedName>
        <fullName evidence="2">Uncharacterized protein</fullName>
    </submittedName>
</protein>
<dbReference type="EMBL" id="KL142375">
    <property type="protein sequence ID" value="KDR77896.1"/>
    <property type="molecule type" value="Genomic_DNA"/>
</dbReference>
<gene>
    <name evidence="2" type="ORF">GALMADRAFT_266488</name>
</gene>